<dbReference type="GO" id="GO:0140359">
    <property type="term" value="F:ABC-type transporter activity"/>
    <property type="evidence" value="ECO:0007669"/>
    <property type="project" value="InterPro"/>
</dbReference>
<dbReference type="PANTHER" id="PTHR43332">
    <property type="entry name" value="INNER MEMBRANE TRANSPORT PERMEASE YADH-RELATED"/>
    <property type="match status" value="1"/>
</dbReference>
<dbReference type="KEGG" id="mah:MEALZ_2667"/>
<evidence type="ECO:0000259" key="7">
    <source>
        <dbReference type="PROSITE" id="PS51012"/>
    </source>
</evidence>
<dbReference type="AlphaFoldDB" id="G4SY41"/>
<dbReference type="RefSeq" id="WP_014149110.1">
    <property type="nucleotide sequence ID" value="NC_016112.1"/>
</dbReference>
<dbReference type="STRING" id="1091494.MEALZ_2667"/>
<keyword evidence="4 6" id="KW-1133">Transmembrane helix</keyword>
<sequence length="254" mass="27848">MNSAIAFKTIVVKEVRRFTRIWPQTLLPPAVTTALYFLIFGKLIGDRIGPIDGASYMEYIVPGIILMSVISHSYANVVSSFYSTKFQRHIEELLVAPVPNWVILAGYVCGGIVRGIMVGLVVAAISLLFTQIDVAHPWITVAVFVLTATLFALAGFINAVFAESFDDIAIIPSFVLTPLSYLGGVFYSVSMLPGIWQKISLGNPILYMINAFRYGLINVTDVDIQIAFAITGGFIVFLTLFSLYLLHKGVGIKN</sequence>
<evidence type="ECO:0000256" key="2">
    <source>
        <dbReference type="ARBA" id="ARBA00007783"/>
    </source>
</evidence>
<gene>
    <name evidence="8" type="primary">yadH</name>
    <name evidence="8" type="ordered locus">MEALZ_2667</name>
</gene>
<keyword evidence="3 6" id="KW-0812">Transmembrane</keyword>
<dbReference type="Pfam" id="PF01061">
    <property type="entry name" value="ABC2_membrane"/>
    <property type="match status" value="1"/>
</dbReference>
<dbReference type="PATRIC" id="fig|271065.3.peg.2737"/>
<dbReference type="PRINTS" id="PR00164">
    <property type="entry name" value="ABC2TRNSPORT"/>
</dbReference>
<feature type="transmembrane region" description="Helical" evidence="6">
    <location>
        <begin position="101"/>
        <end position="129"/>
    </location>
</feature>
<comment type="similarity">
    <text evidence="2 6">Belongs to the ABC-2 integral membrane protein family.</text>
</comment>
<dbReference type="NCBIfam" id="NF011648">
    <property type="entry name" value="PRK15066.1"/>
    <property type="match status" value="1"/>
</dbReference>
<comment type="subcellular location">
    <subcellularLocation>
        <location evidence="6">Cell inner membrane</location>
        <topology evidence="6">Multi-pass membrane protein</topology>
    </subcellularLocation>
    <subcellularLocation>
        <location evidence="1">Membrane</location>
        <topology evidence="1">Multi-pass membrane protein</topology>
    </subcellularLocation>
</comment>
<accession>G4SY41</accession>
<reference evidence="9" key="1">
    <citation type="journal article" date="2012" name="J. Bacteriol.">
        <title>Genome sequence of the haloalkaliphilic methanotrophic bacterium Methylomicrobium alcaliphilum 20Z.</title>
        <authorList>
            <person name="Vuilleumier S."/>
            <person name="Khmelenina V.N."/>
            <person name="Bringel F."/>
            <person name="Reshetnikov A.S."/>
            <person name="Lajus A."/>
            <person name="Mangenot S."/>
            <person name="Rouy Z."/>
            <person name="Op den Camp H.J."/>
            <person name="Jetten M.S."/>
            <person name="Dispirito A.A."/>
            <person name="Dunfield P."/>
            <person name="Klotz M.G."/>
            <person name="Semrau J.D."/>
            <person name="Stein L.Y."/>
            <person name="Barbe V."/>
            <person name="Medigue C."/>
            <person name="Trotsenko Y.A."/>
            <person name="Kalyuzhnaya M.G."/>
        </authorList>
    </citation>
    <scope>NUCLEOTIDE SEQUENCE [LARGE SCALE GENOMIC DNA]</scope>
    <source>
        <strain evidence="9">DSM 19304 / NCIMB 14124 / VKM B-2133 / 20Z</strain>
    </source>
</reference>
<feature type="transmembrane region" description="Helical" evidence="6">
    <location>
        <begin position="226"/>
        <end position="246"/>
    </location>
</feature>
<dbReference type="PIRSF" id="PIRSF006648">
    <property type="entry name" value="DrrB"/>
    <property type="match status" value="1"/>
</dbReference>
<dbReference type="PANTHER" id="PTHR43332:SF2">
    <property type="entry name" value="INNER MEMBRANE TRANSPORT PERMEASE YADH"/>
    <property type="match status" value="1"/>
</dbReference>
<dbReference type="InterPro" id="IPR047817">
    <property type="entry name" value="ABC2_TM_bact-type"/>
</dbReference>
<feature type="transmembrane region" description="Helical" evidence="6">
    <location>
        <begin position="56"/>
        <end position="75"/>
    </location>
</feature>
<feature type="domain" description="ABC transmembrane type-2" evidence="7">
    <location>
        <begin position="20"/>
        <end position="249"/>
    </location>
</feature>
<dbReference type="GO" id="GO:0043190">
    <property type="term" value="C:ATP-binding cassette (ABC) transporter complex"/>
    <property type="evidence" value="ECO:0007669"/>
    <property type="project" value="InterPro"/>
</dbReference>
<keyword evidence="5 6" id="KW-0472">Membrane</keyword>
<feature type="transmembrane region" description="Helical" evidence="6">
    <location>
        <begin position="168"/>
        <end position="189"/>
    </location>
</feature>
<dbReference type="InterPro" id="IPR013525">
    <property type="entry name" value="ABC2_TM"/>
</dbReference>
<dbReference type="EMBL" id="FO082060">
    <property type="protein sequence ID" value="CCE24342.1"/>
    <property type="molecule type" value="Genomic_DNA"/>
</dbReference>
<evidence type="ECO:0000256" key="6">
    <source>
        <dbReference type="RuleBase" id="RU361157"/>
    </source>
</evidence>
<evidence type="ECO:0000313" key="9">
    <source>
        <dbReference type="Proteomes" id="UP000008315"/>
    </source>
</evidence>
<keyword evidence="6" id="KW-0813">Transport</keyword>
<dbReference type="PROSITE" id="PS51012">
    <property type="entry name" value="ABC_TM2"/>
    <property type="match status" value="1"/>
</dbReference>
<feature type="transmembrane region" description="Helical" evidence="6">
    <location>
        <begin position="141"/>
        <end position="162"/>
    </location>
</feature>
<evidence type="ECO:0000256" key="1">
    <source>
        <dbReference type="ARBA" id="ARBA00004141"/>
    </source>
</evidence>
<feature type="transmembrane region" description="Helical" evidence="6">
    <location>
        <begin position="26"/>
        <end position="44"/>
    </location>
</feature>
<evidence type="ECO:0000313" key="8">
    <source>
        <dbReference type="EMBL" id="CCE24342.1"/>
    </source>
</evidence>
<keyword evidence="6" id="KW-1003">Cell membrane</keyword>
<evidence type="ECO:0000256" key="4">
    <source>
        <dbReference type="ARBA" id="ARBA00022989"/>
    </source>
</evidence>
<proteinExistence type="inferred from homology"/>
<keyword evidence="9" id="KW-1185">Reference proteome</keyword>
<evidence type="ECO:0000256" key="3">
    <source>
        <dbReference type="ARBA" id="ARBA00022692"/>
    </source>
</evidence>
<dbReference type="Proteomes" id="UP000008315">
    <property type="component" value="Chromosome"/>
</dbReference>
<name>G4SY41_META2</name>
<organism evidence="8 9">
    <name type="scientific">Methylotuvimicrobium alcaliphilum (strain DSM 19304 / NCIMB 14124 / VKM B-2133 / 20Z)</name>
    <name type="common">Methylomicrobium alcaliphilum</name>
    <dbReference type="NCBI Taxonomy" id="1091494"/>
    <lineage>
        <taxon>Bacteria</taxon>
        <taxon>Pseudomonadati</taxon>
        <taxon>Pseudomonadota</taxon>
        <taxon>Gammaproteobacteria</taxon>
        <taxon>Methylococcales</taxon>
        <taxon>Methylococcaceae</taxon>
        <taxon>Methylotuvimicrobium</taxon>
    </lineage>
</organism>
<evidence type="ECO:0000256" key="5">
    <source>
        <dbReference type="ARBA" id="ARBA00023136"/>
    </source>
</evidence>
<dbReference type="InterPro" id="IPR052522">
    <property type="entry name" value="ABC-2_transport_permease"/>
</dbReference>
<dbReference type="InterPro" id="IPR000412">
    <property type="entry name" value="ABC_2_transport"/>
</dbReference>
<protein>
    <recommendedName>
        <fullName evidence="6">Transport permease protein</fullName>
    </recommendedName>
</protein>
<dbReference type="HOGENOM" id="CLU_039483_3_0_6"/>